<protein>
    <submittedName>
        <fullName evidence="2">EZH inhibitory protein</fullName>
    </submittedName>
</protein>
<dbReference type="InterPro" id="IPR052882">
    <property type="entry name" value="EZH_Inhibitor"/>
</dbReference>
<feature type="region of interest" description="Disordered" evidence="1">
    <location>
        <begin position="290"/>
        <end position="728"/>
    </location>
</feature>
<keyword evidence="3" id="KW-1185">Reference proteome</keyword>
<reference evidence="2" key="1">
    <citation type="journal article" date="2021" name="Evol. Appl.">
        <title>The genome of the Pyrenean desman and the effects of bottlenecks and inbreeding on the genomic landscape of an endangered species.</title>
        <authorList>
            <person name="Escoda L."/>
            <person name="Castresana J."/>
        </authorList>
    </citation>
    <scope>NUCLEOTIDE SEQUENCE</scope>
    <source>
        <strain evidence="2">IBE-C5619</strain>
    </source>
</reference>
<evidence type="ECO:0000313" key="3">
    <source>
        <dbReference type="Proteomes" id="UP000700334"/>
    </source>
</evidence>
<organism evidence="2 3">
    <name type="scientific">Galemys pyrenaicus</name>
    <name type="common">Iberian desman</name>
    <name type="synonym">Pyrenean desman</name>
    <dbReference type="NCBI Taxonomy" id="202257"/>
    <lineage>
        <taxon>Eukaryota</taxon>
        <taxon>Metazoa</taxon>
        <taxon>Chordata</taxon>
        <taxon>Craniata</taxon>
        <taxon>Vertebrata</taxon>
        <taxon>Euteleostomi</taxon>
        <taxon>Mammalia</taxon>
        <taxon>Eutheria</taxon>
        <taxon>Laurasiatheria</taxon>
        <taxon>Eulipotyphla</taxon>
        <taxon>Talpidae</taxon>
        <taxon>Galemys</taxon>
    </lineage>
</organism>
<dbReference type="PANTHER" id="PTHR22467:SF1">
    <property type="entry name" value="EZH INHIBITORY PROTEIN"/>
    <property type="match status" value="1"/>
</dbReference>
<proteinExistence type="predicted"/>
<feature type="compositionally biased region" description="Polar residues" evidence="1">
    <location>
        <begin position="251"/>
        <end position="268"/>
    </location>
</feature>
<dbReference type="EMBL" id="JAGFMF010011654">
    <property type="protein sequence ID" value="KAG8517542.1"/>
    <property type="molecule type" value="Genomic_DNA"/>
</dbReference>
<name>A0A8J6AEW5_GALPY</name>
<feature type="compositionally biased region" description="Low complexity" evidence="1">
    <location>
        <begin position="500"/>
        <end position="532"/>
    </location>
</feature>
<dbReference type="AlphaFoldDB" id="A0A8J6AEW5"/>
<feature type="compositionally biased region" description="Basic residues" evidence="1">
    <location>
        <begin position="373"/>
        <end position="382"/>
    </location>
</feature>
<feature type="compositionally biased region" description="Basic and acidic residues" evidence="1">
    <location>
        <begin position="362"/>
        <end position="372"/>
    </location>
</feature>
<feature type="compositionally biased region" description="Low complexity" evidence="1">
    <location>
        <begin position="400"/>
        <end position="410"/>
    </location>
</feature>
<dbReference type="Proteomes" id="UP000700334">
    <property type="component" value="Unassembled WGS sequence"/>
</dbReference>
<feature type="compositionally biased region" description="Low complexity" evidence="1">
    <location>
        <begin position="643"/>
        <end position="673"/>
    </location>
</feature>
<dbReference type="GO" id="GO:0005634">
    <property type="term" value="C:nucleus"/>
    <property type="evidence" value="ECO:0007669"/>
    <property type="project" value="TreeGrafter"/>
</dbReference>
<dbReference type="PANTHER" id="PTHR22467">
    <property type="entry name" value="EZH INHIBITORY PROTEIN-RELATED"/>
    <property type="match status" value="1"/>
</dbReference>
<dbReference type="OrthoDB" id="9751586at2759"/>
<feature type="region of interest" description="Disordered" evidence="1">
    <location>
        <begin position="247"/>
        <end position="269"/>
    </location>
</feature>
<feature type="compositionally biased region" description="Low complexity" evidence="1">
    <location>
        <begin position="436"/>
        <end position="475"/>
    </location>
</feature>
<evidence type="ECO:0000313" key="2">
    <source>
        <dbReference type="EMBL" id="KAG8517542.1"/>
    </source>
</evidence>
<sequence length="728" mass="74489">MDQGAQALSQSTNEMDLGTQRELQQMLWELRPSAERVPPKLQSVQEKTAPHFLVLATCLMLFLGTHRIVKNGSYTYLVLHSLCHSEVAFAAESSVLCTSVSSFAEQKPSVMATQSHWKMEQKQLLGEVPPGPKIEVASDHGDVCGAGDPDTLASAPRVLSDLSGSSGAATAGSSLPVAAGVISISGDDPGQPFLDTVQVQGPSDVQGAQSSHTYPICVVLKKGEGIQTTPESSAAAVVQATRGNGPVGGCVSQTPGPGNGTGKKQSSWAEAAQVQKPVKCYLIPEYLEPQKSVPLPPSSPTAQPSSGGGHFWASLGCQASRPGPALRSHTKPPGPAVCLGAPEPGPDVRCRESRRGPLVCRRAPEPGPDARRRGSRRAHVVGRRVPEPGTDRRRRRAPEPRAAVLRPAAEQGPDGSRRAPEPASAAAAPPSPALPPAAADPSQALPPAAADPSQALPPAAADPSQALPPAAADPSRPLPSAAADPSRPLPSAAADPNRPLPSAAAAAAAAAQQSQVLPSAARQRASGGRASGLSPALRSCDNHEGPALQSSPAAPGFVLQSRPTQRATPISRPSLPGRAVQGLPPSPGCALRRLIFQSSSSSSDAEGPSVSPQGIWHAVRMRASSPSPPGRLFPFQMQGGGESSSSSSSSSAPSSPGSVGHSPFSSGQSASSSTPARHGLATISTPSPASLRRALLPDLEVLSPLSSDEPNEIGSTPPRCSSPICDLP</sequence>
<feature type="compositionally biased region" description="Basic and acidic residues" evidence="1">
    <location>
        <begin position="346"/>
        <end position="355"/>
    </location>
</feature>
<accession>A0A8J6AEW5</accession>
<evidence type="ECO:0000256" key="1">
    <source>
        <dbReference type="SAM" id="MobiDB-lite"/>
    </source>
</evidence>
<comment type="caution">
    <text evidence="2">The sequence shown here is derived from an EMBL/GenBank/DDBJ whole genome shotgun (WGS) entry which is preliminary data.</text>
</comment>
<gene>
    <name evidence="2" type="ORF">J0S82_003467</name>
</gene>